<accession>A0A915BVB6</accession>
<sequence>MPYFAFSGTRFGKLLATGTSGRKSSDRCCSSPFTNV</sequence>
<evidence type="ECO:0000313" key="2">
    <source>
        <dbReference type="WBParaSite" id="PgR063X_g014_t01"/>
    </source>
</evidence>
<evidence type="ECO:0000313" key="1">
    <source>
        <dbReference type="Proteomes" id="UP000887569"/>
    </source>
</evidence>
<proteinExistence type="predicted"/>
<dbReference type="WBParaSite" id="PgR063X_g014_t01">
    <property type="protein sequence ID" value="PgR063X_g014_t01"/>
    <property type="gene ID" value="PgR063X_g014"/>
</dbReference>
<protein>
    <submittedName>
        <fullName evidence="2">Uncharacterized protein</fullName>
    </submittedName>
</protein>
<reference evidence="2" key="1">
    <citation type="submission" date="2022-11" db="UniProtKB">
        <authorList>
            <consortium name="WormBaseParasite"/>
        </authorList>
    </citation>
    <scope>IDENTIFICATION</scope>
</reference>
<keyword evidence="1" id="KW-1185">Reference proteome</keyword>
<organism evidence="1 2">
    <name type="scientific">Parascaris univalens</name>
    <name type="common">Nematode worm</name>
    <dbReference type="NCBI Taxonomy" id="6257"/>
    <lineage>
        <taxon>Eukaryota</taxon>
        <taxon>Metazoa</taxon>
        <taxon>Ecdysozoa</taxon>
        <taxon>Nematoda</taxon>
        <taxon>Chromadorea</taxon>
        <taxon>Rhabditida</taxon>
        <taxon>Spirurina</taxon>
        <taxon>Ascaridomorpha</taxon>
        <taxon>Ascaridoidea</taxon>
        <taxon>Ascarididae</taxon>
        <taxon>Parascaris</taxon>
    </lineage>
</organism>
<name>A0A915BVB6_PARUN</name>
<dbReference type="AlphaFoldDB" id="A0A915BVB6"/>
<dbReference type="Proteomes" id="UP000887569">
    <property type="component" value="Unplaced"/>
</dbReference>